<reference evidence="2 3" key="1">
    <citation type="submission" date="2016-11" db="EMBL/GenBank/DDBJ databases">
        <title>Complete genome sequencing of Virgibacillus halodenitrificans PDB-F2.</title>
        <authorList>
            <person name="Sun Z."/>
            <person name="Zhou Y."/>
            <person name="Li H."/>
        </authorList>
    </citation>
    <scope>NUCLEOTIDE SEQUENCE [LARGE SCALE GENOMIC DNA]</scope>
    <source>
        <strain evidence="2 3">PDB-F2</strain>
        <plasmid evidence="2 3">unnamed1</plasmid>
    </source>
</reference>
<name>A0AAC9J2I7_VIRHA</name>
<accession>A0AAC9J2I7</accession>
<evidence type="ECO:0000256" key="1">
    <source>
        <dbReference type="SAM" id="Coils"/>
    </source>
</evidence>
<keyword evidence="2" id="KW-0614">Plasmid</keyword>
<gene>
    <name evidence="2" type="ORF">BME96_19100</name>
</gene>
<proteinExistence type="predicted"/>
<dbReference type="GeneID" id="71516522"/>
<evidence type="ECO:0000313" key="3">
    <source>
        <dbReference type="Proteomes" id="UP000182945"/>
    </source>
</evidence>
<feature type="coiled-coil region" evidence="1">
    <location>
        <begin position="514"/>
        <end position="578"/>
    </location>
</feature>
<evidence type="ECO:0000313" key="2">
    <source>
        <dbReference type="EMBL" id="APC50391.1"/>
    </source>
</evidence>
<sequence>MYRISFTDIDRSLLKANKALKSKKGHSLLEAETNLNAAKKSLIDTVTLTIVLTDVEKGLDYIFDNVKVYDVSPGLMQILESEITTSGHEDAHRLINDIEKSYQEEINSQNSRVSKRNKGIRLFNSKKGKNGDSEKNNITEEDDFKEIEQVGRSEEGDFEEIKSLSEFSEIENEDIQDLPDQEPEKTDYQFVDLSQHDEENVPEEQTYLPQFEEEDEEQVNHYVNNNFPEEESVEIEEDFVMEEESASDNSENNKDLKHERVVFPAYNNYLDLTGVDSTISRFTERFEKDHLVKFLGLSALSSDAVLTDLDAVKLNYAINALDESEFILLKDYFHNSIENIKDKTQTQLTQVYEKAMMFDYEEEANQTLQEEFSSILKKSENTLSDYENQQEQEYILKLDKFEHEQEIALEEFKRKQALERSSYVQDLDNKKANRISVFKDDLQNNLTQKKEDMVDSKMFELKYQSINELTETKRLAIRNFENQLDNAMDDVWDKLQESLKKLKEDIQERIPAWKDEIKEKHKSEAAKREEARKERELELERERIELQRRQLEKGDQDEKKEKETITDFERKMEAYTDKITNIVSQSQVSQHPMMYSIPQPSQQDNKSQNNSNKIIAIGVTAALLIGGGTIVGKSLVAADVEPAKAQSQIQYEELASSISSLEEKFNLNEVSVPKENEKSLEDLIDEKAYGQALKKFNDKDSLNAIETAIFNEKDLKALNSFNETNKSMFGELDAAILSGDSEKVVGIYNELTEDEQKALTDDRKEKIAFLLYQSGETEVAEKIAGESKEEKTSK</sequence>
<dbReference type="KEGG" id="vhl:BME96_19100"/>
<keyword evidence="1" id="KW-0175">Coiled coil</keyword>
<dbReference type="AlphaFoldDB" id="A0AAC9J2I7"/>
<protein>
    <submittedName>
        <fullName evidence="2">Uncharacterized protein</fullName>
    </submittedName>
</protein>
<dbReference type="EMBL" id="CP017963">
    <property type="protein sequence ID" value="APC50391.1"/>
    <property type="molecule type" value="Genomic_DNA"/>
</dbReference>
<dbReference type="Proteomes" id="UP000182945">
    <property type="component" value="Plasmid unnamed1"/>
</dbReference>
<organism evidence="2 3">
    <name type="scientific">Virgibacillus halodenitrificans</name>
    <name type="common">Bacillus halodenitrificans</name>
    <dbReference type="NCBI Taxonomy" id="1482"/>
    <lineage>
        <taxon>Bacteria</taxon>
        <taxon>Bacillati</taxon>
        <taxon>Bacillota</taxon>
        <taxon>Bacilli</taxon>
        <taxon>Bacillales</taxon>
        <taxon>Bacillaceae</taxon>
        <taxon>Virgibacillus</taxon>
    </lineage>
</organism>
<dbReference type="RefSeq" id="WP_071650111.1">
    <property type="nucleotide sequence ID" value="NZ_CP017963.1"/>
</dbReference>
<geneLocation type="plasmid" evidence="2 3">
    <name>unnamed1</name>
</geneLocation>